<feature type="transmembrane region" description="Helical" evidence="2">
    <location>
        <begin position="230"/>
        <end position="251"/>
    </location>
</feature>
<gene>
    <name evidence="4" type="ORF">C1I95_10150</name>
</gene>
<dbReference type="EMBL" id="POTY01000046">
    <property type="protein sequence ID" value="PZG20109.1"/>
    <property type="molecule type" value="Genomic_DNA"/>
</dbReference>
<keyword evidence="2" id="KW-1133">Transmembrane helix</keyword>
<evidence type="ECO:0000256" key="1">
    <source>
        <dbReference type="SAM" id="MobiDB-lite"/>
    </source>
</evidence>
<feature type="domain" description="YncI copper-binding" evidence="3">
    <location>
        <begin position="49"/>
        <end position="194"/>
    </location>
</feature>
<reference evidence="4 5" key="1">
    <citation type="submission" date="2018-01" db="EMBL/GenBank/DDBJ databases">
        <title>Draft genome sequence of Jishengella sp. NA12.</title>
        <authorList>
            <person name="Sahin N."/>
            <person name="Ay H."/>
            <person name="Saygin H."/>
        </authorList>
    </citation>
    <scope>NUCLEOTIDE SEQUENCE [LARGE SCALE GENOMIC DNA]</scope>
    <source>
        <strain evidence="4 5">NA12</strain>
    </source>
</reference>
<dbReference type="Pfam" id="PF07987">
    <property type="entry name" value="DUF1775"/>
    <property type="match status" value="1"/>
</dbReference>
<accession>A0A2W2ETL2</accession>
<dbReference type="AlphaFoldDB" id="A0A2W2ETL2"/>
<keyword evidence="2" id="KW-0812">Transmembrane</keyword>
<keyword evidence="5" id="KW-1185">Reference proteome</keyword>
<name>A0A2W2ETL2_9ACTN</name>
<proteinExistence type="predicted"/>
<dbReference type="InterPro" id="IPR038507">
    <property type="entry name" value="YcnI-like_sf"/>
</dbReference>
<dbReference type="CDD" id="cd08545">
    <property type="entry name" value="YcnI_like"/>
    <property type="match status" value="1"/>
</dbReference>
<feature type="region of interest" description="Disordered" evidence="1">
    <location>
        <begin position="200"/>
        <end position="223"/>
    </location>
</feature>
<evidence type="ECO:0000313" key="4">
    <source>
        <dbReference type="EMBL" id="PZG20109.1"/>
    </source>
</evidence>
<evidence type="ECO:0000259" key="3">
    <source>
        <dbReference type="Pfam" id="PF07987"/>
    </source>
</evidence>
<comment type="caution">
    <text evidence="4">The sequence shown here is derived from an EMBL/GenBank/DDBJ whole genome shotgun (WGS) entry which is preliminary data.</text>
</comment>
<dbReference type="Proteomes" id="UP000248924">
    <property type="component" value="Unassembled WGS sequence"/>
</dbReference>
<evidence type="ECO:0000313" key="5">
    <source>
        <dbReference type="Proteomes" id="UP000248924"/>
    </source>
</evidence>
<dbReference type="Gene3D" id="2.60.40.2230">
    <property type="entry name" value="Uncharacterised protein YcnI-like PF07987, DUF1775"/>
    <property type="match status" value="1"/>
</dbReference>
<evidence type="ECO:0000256" key="2">
    <source>
        <dbReference type="SAM" id="Phobius"/>
    </source>
</evidence>
<organism evidence="4 5">
    <name type="scientific">Micromonospora craterilacus</name>
    <dbReference type="NCBI Taxonomy" id="1655439"/>
    <lineage>
        <taxon>Bacteria</taxon>
        <taxon>Bacillati</taxon>
        <taxon>Actinomycetota</taxon>
        <taxon>Actinomycetes</taxon>
        <taxon>Micromonosporales</taxon>
        <taxon>Micromonosporaceae</taxon>
        <taxon>Micromonospora</taxon>
    </lineage>
</organism>
<keyword evidence="2" id="KW-0472">Membrane</keyword>
<dbReference type="InterPro" id="IPR012533">
    <property type="entry name" value="YcnI-copper_dom"/>
</dbReference>
<sequence>MVTMNRDPRAGLGKGSRHMSAVVGRIAVRLTAAAVPVAIVCLAAPASAHVTVTPSTTVAGAHAVLDVGVPHGCDGSSTIEVTIQMPKEINSVTPTRNALWTVEKQMVKLDPPVTDSHGNEVSERVASVTYRTDAPLPDGYRDVFELSLQLPEAAGATLVFPTIQRCERGEAAWIEVPEEGQSGHDLERPAPAVVITAAENHGSHEPGTPEAAEEVDGKTNTAQDAGGGNALGLGALGAGVLGVVLGAAALVGQRRGGRG</sequence>
<protein>
    <recommendedName>
        <fullName evidence="3">YncI copper-binding domain-containing protein</fullName>
    </recommendedName>
</protein>